<dbReference type="SUPFAM" id="SSF51126">
    <property type="entry name" value="Pectin lyase-like"/>
    <property type="match status" value="1"/>
</dbReference>
<dbReference type="InterPro" id="IPR011050">
    <property type="entry name" value="Pectin_lyase_fold/virulence"/>
</dbReference>
<dbReference type="SUPFAM" id="SSF49313">
    <property type="entry name" value="Cadherin-like"/>
    <property type="match status" value="1"/>
</dbReference>
<dbReference type="Pfam" id="PF18888">
    <property type="entry name" value="DUF5650"/>
    <property type="match status" value="15"/>
</dbReference>
<organism evidence="2 3">
    <name type="scientific">Pelomonas caseinilytica</name>
    <dbReference type="NCBI Taxonomy" id="2906763"/>
    <lineage>
        <taxon>Bacteria</taxon>
        <taxon>Pseudomonadati</taxon>
        <taxon>Pseudomonadota</taxon>
        <taxon>Betaproteobacteria</taxon>
        <taxon>Burkholderiales</taxon>
        <taxon>Sphaerotilaceae</taxon>
        <taxon>Roseateles</taxon>
    </lineage>
</organism>
<dbReference type="Gene3D" id="2.160.20.10">
    <property type="entry name" value="Single-stranded right-handed beta-helix, Pectin lyase-like"/>
    <property type="match status" value="2"/>
</dbReference>
<dbReference type="InterPro" id="IPR012334">
    <property type="entry name" value="Pectin_lyas_fold"/>
</dbReference>
<dbReference type="InterPro" id="IPR043710">
    <property type="entry name" value="DUF5650"/>
</dbReference>
<evidence type="ECO:0000313" key="3">
    <source>
        <dbReference type="Proteomes" id="UP001201463"/>
    </source>
</evidence>
<dbReference type="NCBIfam" id="TIGR01901">
    <property type="entry name" value="adhes_NPXG"/>
    <property type="match status" value="1"/>
</dbReference>
<sequence length="3921" mass="381897">MNRAFRLVWNDALGAFVAVAEHVSGRGKGRSGSSKAVVGAVLAGAALSAFAQQAPPAANALPQGGVVTQGQAQWTQSGARLDVNQSSNRAAINWQSFDIGAQAQVRINQPGAGSVALNRVVGSDVSQIFGKLSSNGQVVLVNPNGIVFGQGAQVDVGGLVASTLSLADDDFMAGRMRFTRGATAGAVVNQGSLSAAAGGYAALLAPEVRNEGVVSARLGTVALAGGDAVTLHFDGAQLLGIKVEAGTLRTLIENRQALVADGGQVILAAGAARQLQQQAVAGGSSATQMLEQDGVVRLVSNTGSISAQAGRVQIDGGNVELAGSIAAREGGRIQVQGDYVGQSGSLDVSSTRGVGGAVQLQAETLVQTAQAAITADGAAQGGRIAVTGSTGAGSASTIYSSGRFSAQSGAGQGGSIDLTASSVQLRAAMLDASGAQGGRLRVGGGFHGADADLGNATTVGVNASTVLRADATGMRGDGGQVVVWSDASTQFAGAVSAHGGALAGAGGQAEVSGKQDLVFQGRADLASHDGRAGRLLLDPRNIIIDNAGSSLASLDLADPTPSATNGFGTFTQVLGNGNVIISAPNASTGATTSTGAVYLFNSQTGALLSNLRGSNAGDQAGSGGVQVLANGNYLVLSPKYGTISGVNTFSLATGDPYSSAGASAYAIQSGSTASAGAITWQSAAGSGSASIGSGNSLVGSTANTDSVTSHGYSGLTVTNGASVTITANDRLGNVTTYDAWGSVAVEGTTRIVELTDGNVAIAAPNWFNGRGAVAWMNGSTGALANAAAGGAVSSGTALVGSTGIRSLAPVDTDSNSKSVYVIGLNASLPLVNKDSGNANLRTAPPGAGGDAVGNTLTALSGGAYVVASPQFTDGASVYTGAATFGAAGGSVGAVSSGNSLVGSHSYDFVSSGGVQPVGAGQGYVVASPYWADGANGTAGHFLQNSPNGAVTWVNATNGNIFGLGATGGAVGSSNSLIGGVGDLLGSLSNGSSLPTSTRIYNGSDTLSTRATASGTGVKLLKNGNYLVVDTDWNSGLGAVAFAAGGTGLAGAVSASNALVGASAGDGVGSGGVLELSGSHYVVLSPNADVGAVDGGAATWGSGTAGISGALSASNSLYGTTASSRVGSGGAIAVGTTGGDGLRPNAIVLSPQWGNRSSDTSTVSYGAVTWLDGGTGYATGQSAAGGAVSSANSLVGSHAGDYVGSLHYADQRATNYTSDGSNLSQVTGAWNAVLSATVDLLANGDFLVRSPGWDGGKGAVTWGSGGTGLAGAVSSSNSLVGSTADVVSTSSSVATRGGLSFTDTTYRLTTTGDHVGLVGQALANGNYVAISPYWNGGRGAITWVGSGNRAGTVSSANSLVGSTPDTYSDANQSAITATGDRLGTLPSTNWVVPVVSETTVGGNTHTTVNFLPVGPYSFATASVVKTDAAFGAGANITMGKSYSVAPAHNASLDESYGYLTTNFLYNGYPIVQQLANGNVLVASPGWNDTGAAQAGAISWINGATGALAGGGSGGTLSAANSLVGSHAGDVLGFRLPVDGFTELGNGNFVLLNPQWWDERGAVTWGSGTAGVTGTVGSANSLVGDTGSGSVGFTVPNAVYKIVRGHVLTADWVDRSSDNAGDRVGDGGATVLADGNAVIGSPLWQQSTPWSKTAAPSSLGAVTWLNGANGQLRTGAAGGSISATNSLVGTQAGDAVGYSAWVDPSSGQHYITPGVTALDAGRYVVASPWWSNGATNGVGAVTFAATGGIAGTVSAANSLVGATAGDHVGRSLSSYDPYTFGAQIDSGVVVLRSGGATHYMVRSVDWTSTYGNGGATPAAGAGAVTWVDGSNGHAYGESAVGAAVSDANSLTGSSAGDAVGGQSIALKRNVSGSLVETGDLLLLSHYAFCGVAGAGAITLFSGAHGAAGPVSWRNSLIGAFSAADGLATTGFDGWSFTSDVRATVLPAAVTSAEQVAWRPLVWAAPNASSGNNASHAYGLTLLADSAAAPTTVDQVNGSGGNANWAGSLFAGNAAGLTSAGLSSGTLGFAANTGADVVITPAALTALLNAGTSVTLQANNDITVLRDVIASAGGAGGSLTLEAGRSIHLRANIGTDGGNFAAHANLSTGVVDADCSVCTAIITQKAGTTVSTGAGNAEFTIAESSSKTYNDAGTLRLASVDATQVLASNAGVDASNRGQGVRFQPGAVVGNSATEYLTLRARGTSALGGGLVVGTDTQLVGAPWAVMWASASLDSLAVTFGGSTSTGFAMTAGEMGQLIQHTSGFGGLIFGGGGQAGLTTVGNVDFTQASMQRGGGALDLGVVFETGSGGINLTGALKSGADADHGLELTSWGGNINLAATSSLVATSAGSLSLRAPSGGSITQASGSTLNANRVNLDSDGSIALSNGTNTIGTLTGQAGSLDLKTSGSLTVGVSGGSGLQVNTGAVIRTVGATADLTLDKPVSTNSGDLVLAAGRNFVNNNAVDTGLSVGTGRYLVYAATPSGTTEGMTGYGKHYAQAYSAGSTPGYAGSGSWFLYSTAPTLSVSVGAGATITYGDPGSVPGVAVTGFIDGDTLASATTGSLSVTTGSYTPSGAGFIPVGTYAVNLTGQGTFASSLGYQISVTTGSSNFVVNPKAINVSGLSAASKVYDGTTTAQVTGSASIASGGSTSGDGKALNGDVISISGTGSGAFADRHVGTAKSVTLSGLTLGGADAGNYTISAGSVQADITPKALTVGGLSVAASKVYDRGTAATVIGSGTLLASEAGGAGSTADGKPYSGDTVSLTGSATATYDSSQVALASLVQFGGLTLTGAQAGDYTLSFGTQAATITPKALTVTGTTVANKVYDGGIVAALSGGSLSGVVNGDTVTLTQAGHFADKNVGTAKAVTAADSLGGTDAGNYALTQPTSLAADITAKALTVTGTTVANKVYDGGTAATLTGGSLQGLINGDTVTLTETGHFADKNAGTAKAVTAADTLGGGDAGNYTVTQPTGLAADITPKALTVTGTTVADKVYDGGTAATLTGGSLQGVVNGDTVTLTQAGHFADKNVGTAKAVTAADSLGGTDAGNYALTQPTSLAAAITPKAITVIGTTVASKVYDGGIAAALSGGSLSGVVNGDTVTLTQAGHFADKNVGTAKAVTAADSLSGTDAGNYALTQPTSLAADITAKALTVTGTTVASKVYDGTAAATLGGGSLVGVVDGDTVTLTETGHFADKNAGTAKAVTAADTLGGSDAGNYSLVQPAALTGTVTPRTVTVTGTAVADKVYDGTTSATLVGGSLVGVLGGDAVTLVQAGDFADRNAGASKAVIAADALTGADAGNYSVSQPTGLSAAVSARTVTISGSVARGKVYDGTTLATVTGGSIVGLVGGDAVTLVQSGLFADKNVGTGKAVTVTDTLAGAAAGNYAVSQPTGLTADITPRALTVTGLQAQDKVYDGTLAAQVSAQGVQWQGLVAGDQVRVDSASGSFADKNAGVGKVVAVLASLGGVDLGNYAVTVQSQSSAAITPRGLTVTADDQHKVYGDADPTLTYRVGGQGLVAGDSVAGSFAGQLAADTGAQATAGSHAITLGTLSVDANYRITQFVPATLAVDKAPLTLTFNPQTKVYGAADPAATWSVDASQLKYGDGSGVVQLVSVSTAQGAQATAGTHAISGAATASNYQVSVRDGVLTVTQAPLTVTADDKTKTAGEQDPVLTWSLDASQLRYQDTAAVVQNASLSAPTGAGTPPGSYAIQVHGATAQNYALTLVDGVLTVKPSPAVKSENLQVQVNETPAAALAHATVTQPVLNAPLPAAGSSGMGPAGSLTVLGGGVAAPPAPAIGDAAVTGPAAAPAAVAPGVAGGAAPQPAAASAARLVVLQPVLQVPPFDLAQGIAVDRLFSPPAGVQVTYRATLADGRPLPGWLRIDAQSGRLQGLPPAGVGVVEVRIVAQTSDGQSAQARIRLGDDR</sequence>
<dbReference type="SMART" id="SM00912">
    <property type="entry name" value="Haemagg_act"/>
    <property type="match status" value="1"/>
</dbReference>
<proteinExistence type="predicted"/>
<dbReference type="InterPro" id="IPR013783">
    <property type="entry name" value="Ig-like_fold"/>
</dbReference>
<evidence type="ECO:0000313" key="2">
    <source>
        <dbReference type="EMBL" id="MCE4537866.1"/>
    </source>
</evidence>
<protein>
    <submittedName>
        <fullName evidence="2">YDG domain-containing protein</fullName>
    </submittedName>
</protein>
<dbReference type="InterPro" id="IPR041248">
    <property type="entry name" value="YDG"/>
</dbReference>
<dbReference type="InterPro" id="IPR008638">
    <property type="entry name" value="FhaB/CdiA-like_TPS"/>
</dbReference>
<dbReference type="Pfam" id="PF13018">
    <property type="entry name" value="ESPR"/>
    <property type="match status" value="1"/>
</dbReference>
<dbReference type="Pfam" id="PF18676">
    <property type="entry name" value="MBG_2"/>
    <property type="match status" value="3"/>
</dbReference>
<dbReference type="InterPro" id="IPR015919">
    <property type="entry name" value="Cadherin-like_sf"/>
</dbReference>
<dbReference type="InterPro" id="IPR041286">
    <property type="entry name" value="MBG_2"/>
</dbReference>
<dbReference type="RefSeq" id="WP_233392128.1">
    <property type="nucleotide sequence ID" value="NZ_JAJTWT010000004.1"/>
</dbReference>
<dbReference type="InterPro" id="IPR024973">
    <property type="entry name" value="ESPR"/>
</dbReference>
<feature type="domain" description="Filamentous haemagglutinin FhaB/tRNA nuclease CdiA-like TPS" evidence="1">
    <location>
        <begin position="58"/>
        <end position="170"/>
    </location>
</feature>
<reference evidence="2 3" key="1">
    <citation type="submission" date="2021-12" db="EMBL/GenBank/DDBJ databases">
        <title>Genome seq of p7.</title>
        <authorList>
            <person name="Seo T."/>
        </authorList>
    </citation>
    <scope>NUCLEOTIDE SEQUENCE [LARGE SCALE GENOMIC DNA]</scope>
    <source>
        <strain evidence="2 3">P7</strain>
    </source>
</reference>
<dbReference type="Proteomes" id="UP001201463">
    <property type="component" value="Unassembled WGS sequence"/>
</dbReference>
<keyword evidence="3" id="KW-1185">Reference proteome</keyword>
<gene>
    <name evidence="2" type="ORF">LXT12_11450</name>
</gene>
<comment type="caution">
    <text evidence="2">The sequence shown here is derived from an EMBL/GenBank/DDBJ whole genome shotgun (WGS) entry which is preliminary data.</text>
</comment>
<dbReference type="Pfam" id="PF18657">
    <property type="entry name" value="YDG"/>
    <property type="match status" value="10"/>
</dbReference>
<evidence type="ECO:0000259" key="1">
    <source>
        <dbReference type="SMART" id="SM00912"/>
    </source>
</evidence>
<dbReference type="Gene3D" id="2.60.40.10">
    <property type="entry name" value="Immunoglobulins"/>
    <property type="match status" value="1"/>
</dbReference>
<dbReference type="EMBL" id="JAJTWT010000004">
    <property type="protein sequence ID" value="MCE4537866.1"/>
    <property type="molecule type" value="Genomic_DNA"/>
</dbReference>
<accession>A0ABS8XAC3</accession>
<dbReference type="Pfam" id="PF05860">
    <property type="entry name" value="TPS"/>
    <property type="match status" value="1"/>
</dbReference>
<name>A0ABS8XAC3_9BURK</name>